<dbReference type="Proteomes" id="UP001153954">
    <property type="component" value="Unassembled WGS sequence"/>
</dbReference>
<comment type="caution">
    <text evidence="1">The sequence shown here is derived from an EMBL/GenBank/DDBJ whole genome shotgun (WGS) entry which is preliminary data.</text>
</comment>
<proteinExistence type="predicted"/>
<protein>
    <submittedName>
        <fullName evidence="1">Uncharacterized protein</fullName>
    </submittedName>
</protein>
<evidence type="ECO:0000313" key="2">
    <source>
        <dbReference type="Proteomes" id="UP001153954"/>
    </source>
</evidence>
<gene>
    <name evidence="1" type="ORF">EEDITHA_LOCUS7849</name>
</gene>
<dbReference type="AlphaFoldDB" id="A0AAU9U2R8"/>
<keyword evidence="2" id="KW-1185">Reference proteome</keyword>
<sequence>MTSFGATEIKEGNFIPAFKVWGQEYHRIDSIMADLQQKPSFLQIYFVGVDNIERDHRYGIFTGVKPDFITNLENSFTKIVY</sequence>
<reference evidence="1" key="1">
    <citation type="submission" date="2022-03" db="EMBL/GenBank/DDBJ databases">
        <authorList>
            <person name="Tunstrom K."/>
        </authorList>
    </citation>
    <scope>NUCLEOTIDE SEQUENCE</scope>
</reference>
<evidence type="ECO:0000313" key="1">
    <source>
        <dbReference type="EMBL" id="CAH2092049.1"/>
    </source>
</evidence>
<organism evidence="1 2">
    <name type="scientific">Euphydryas editha</name>
    <name type="common">Edith's checkerspot</name>
    <dbReference type="NCBI Taxonomy" id="104508"/>
    <lineage>
        <taxon>Eukaryota</taxon>
        <taxon>Metazoa</taxon>
        <taxon>Ecdysozoa</taxon>
        <taxon>Arthropoda</taxon>
        <taxon>Hexapoda</taxon>
        <taxon>Insecta</taxon>
        <taxon>Pterygota</taxon>
        <taxon>Neoptera</taxon>
        <taxon>Endopterygota</taxon>
        <taxon>Lepidoptera</taxon>
        <taxon>Glossata</taxon>
        <taxon>Ditrysia</taxon>
        <taxon>Papilionoidea</taxon>
        <taxon>Nymphalidae</taxon>
        <taxon>Nymphalinae</taxon>
        <taxon>Euphydryas</taxon>
    </lineage>
</organism>
<name>A0AAU9U2R8_EUPED</name>
<accession>A0AAU9U2R8</accession>
<dbReference type="EMBL" id="CAKOGL010000011">
    <property type="protein sequence ID" value="CAH2092049.1"/>
    <property type="molecule type" value="Genomic_DNA"/>
</dbReference>